<protein>
    <submittedName>
        <fullName evidence="1">Uncharacterized protein</fullName>
    </submittedName>
</protein>
<dbReference type="GeneID" id="76208782"/>
<sequence length="519" mass="59140">MIGCITFVPEVLGAKQNLFEGSSSFERLPDTIIPGALYEFELKFQITDSPYWLRGMSPIVDITPKTDASSVHINFERIPNGFFAIYRVPVTLYVDQNISSEKIFLNISFVSKNSSGDELRSAWSESAVLNISQLPLPAELPSSQDYEFATMSGASCTYDSSVCFGMFHNGTTIPIQCDYRHSCGIVSFDKDAYKLEEKPPLKQIKHGIPIDEIQCKDDFVQVFKKSNNSPACVSLDTKAKLMQRGWAEPLGDIIKQKTVPSEPELTPLDIASIEDRFVHLNPTDMCATISLRLLSHDDLKQTKSGTKDVVFFELDEKSLNEFPILGELIRATHYIESPSNEHSKTEIGLRELVDYEFFIMEKAIAKYNDTQDDYFMKLDGNLDEKLADPKKQGFSNEFVAPQIVYRDKSYTMGSTVFWIADEHEMQSISIRLQDDLKDEKYITLTDKDMDSVPKIKQTIEKIGTELESIVAFKGVPENPDWNNYREWFDQKKTAYNLDDVYVKGFVHDEEYYDLGFLIC</sequence>
<name>A0A2S2KRA7_9ARCH</name>
<dbReference type="EMBL" id="BGKI01000004">
    <property type="protein sequence ID" value="GBH34097.1"/>
    <property type="molecule type" value="Genomic_DNA"/>
</dbReference>
<reference evidence="1 2" key="1">
    <citation type="submission" date="2018-05" db="EMBL/GenBank/DDBJ databases">
        <title>genome sequencing of Nitrosopumilus sp. NM25.</title>
        <authorList>
            <person name="Mori K."/>
            <person name="Nakagawa T."/>
        </authorList>
    </citation>
    <scope>NUCLEOTIDE SEQUENCE [LARGE SCALE GENOMIC DNA]</scope>
    <source>
        <strain evidence="1 2">NM25</strain>
    </source>
</reference>
<comment type="caution">
    <text evidence="1">The sequence shown here is derived from an EMBL/GenBank/DDBJ whole genome shotgun (WGS) entry which is preliminary data.</text>
</comment>
<evidence type="ECO:0000313" key="1">
    <source>
        <dbReference type="EMBL" id="GBH34097.1"/>
    </source>
</evidence>
<keyword evidence="2" id="KW-1185">Reference proteome</keyword>
<accession>A0A2S2KRA7</accession>
<organism evidence="1 2">
    <name type="scientific">Nitrosopumilus zosterae</name>
    <dbReference type="NCBI Taxonomy" id="718286"/>
    <lineage>
        <taxon>Archaea</taxon>
        <taxon>Nitrososphaerota</taxon>
        <taxon>Nitrososphaeria</taxon>
        <taxon>Nitrosopumilales</taxon>
        <taxon>Nitrosopumilaceae</taxon>
        <taxon>Nitrosopumilus</taxon>
    </lineage>
</organism>
<dbReference type="Proteomes" id="UP000245829">
    <property type="component" value="Unassembled WGS sequence"/>
</dbReference>
<gene>
    <name evidence="1" type="ORF">NZNM25_08880</name>
</gene>
<dbReference type="AlphaFoldDB" id="A0A2S2KRA7"/>
<proteinExistence type="predicted"/>
<evidence type="ECO:0000313" key="2">
    <source>
        <dbReference type="Proteomes" id="UP000245829"/>
    </source>
</evidence>
<dbReference type="RefSeq" id="WP_264953861.1">
    <property type="nucleotide sequence ID" value="NZ_AP026695.1"/>
</dbReference>